<dbReference type="SUPFAM" id="SSF49899">
    <property type="entry name" value="Concanavalin A-like lectins/glucanases"/>
    <property type="match status" value="1"/>
</dbReference>
<keyword evidence="6" id="KW-0119">Carbohydrate metabolism</keyword>
<evidence type="ECO:0000256" key="9">
    <source>
        <dbReference type="RuleBase" id="RU361164"/>
    </source>
</evidence>
<dbReference type="Gene3D" id="2.70.100.10">
    <property type="entry name" value="Glycoside hydrolase, family 7, domain"/>
    <property type="match status" value="1"/>
</dbReference>
<accession>A0A8K0TDX1</accession>
<evidence type="ECO:0000256" key="1">
    <source>
        <dbReference type="ARBA" id="ARBA00001641"/>
    </source>
</evidence>
<reference evidence="12" key="1">
    <citation type="journal article" date="2021" name="Nat. Commun.">
        <title>Genetic determinants of endophytism in the Arabidopsis root mycobiome.</title>
        <authorList>
            <person name="Mesny F."/>
            <person name="Miyauchi S."/>
            <person name="Thiergart T."/>
            <person name="Pickel B."/>
            <person name="Atanasova L."/>
            <person name="Karlsson M."/>
            <person name="Huettel B."/>
            <person name="Barry K.W."/>
            <person name="Haridas S."/>
            <person name="Chen C."/>
            <person name="Bauer D."/>
            <person name="Andreopoulos W."/>
            <person name="Pangilinan J."/>
            <person name="LaButti K."/>
            <person name="Riley R."/>
            <person name="Lipzen A."/>
            <person name="Clum A."/>
            <person name="Drula E."/>
            <person name="Henrissat B."/>
            <person name="Kohler A."/>
            <person name="Grigoriev I.V."/>
            <person name="Martin F.M."/>
            <person name="Hacquard S."/>
        </authorList>
    </citation>
    <scope>NUCLEOTIDE SEQUENCE</scope>
    <source>
        <strain evidence="12">MPI-CAGE-AT-0016</strain>
    </source>
</reference>
<dbReference type="InterPro" id="IPR001722">
    <property type="entry name" value="Glyco_hydro_7"/>
</dbReference>
<evidence type="ECO:0000256" key="4">
    <source>
        <dbReference type="ARBA" id="ARBA00022801"/>
    </source>
</evidence>
<dbReference type="GO" id="GO:0030245">
    <property type="term" value="P:cellulose catabolic process"/>
    <property type="evidence" value="ECO:0007669"/>
    <property type="project" value="UniProtKB-KW"/>
</dbReference>
<comment type="similarity">
    <text evidence="2 9">Belongs to the glycosyl hydrolase 7 (cellulase C) family.</text>
</comment>
<evidence type="ECO:0000256" key="8">
    <source>
        <dbReference type="ARBA" id="ARBA00023326"/>
    </source>
</evidence>
<keyword evidence="13" id="KW-1185">Reference proteome</keyword>
<feature type="signal peptide" evidence="11">
    <location>
        <begin position="1"/>
        <end position="21"/>
    </location>
</feature>
<dbReference type="PRINTS" id="PR00734">
    <property type="entry name" value="GLHYDRLASE7"/>
</dbReference>
<protein>
    <recommendedName>
        <fullName evidence="9">Glucanase</fullName>
        <ecNumber evidence="9">3.2.1.-</ecNumber>
    </recommendedName>
</protein>
<comment type="catalytic activity">
    <reaction evidence="1">
        <text>Hydrolysis of (1-&gt;4)-beta-D-glucosidic linkages in cellulose and cellotetraose, releasing cellobiose from the non-reducing ends of the chains.</text>
        <dbReference type="EC" id="3.2.1.91"/>
    </reaction>
</comment>
<evidence type="ECO:0000313" key="13">
    <source>
        <dbReference type="Proteomes" id="UP000813385"/>
    </source>
</evidence>
<proteinExistence type="inferred from homology"/>
<keyword evidence="4 9" id="KW-0378">Hydrolase</keyword>
<keyword evidence="7 9" id="KW-0326">Glycosidase</keyword>
<evidence type="ECO:0000256" key="2">
    <source>
        <dbReference type="ARBA" id="ARBA00006044"/>
    </source>
</evidence>
<keyword evidence="5 9" id="KW-0136">Cellulose degradation</keyword>
<feature type="chain" id="PRO_5035470883" description="Glucanase" evidence="11">
    <location>
        <begin position="22"/>
        <end position="546"/>
    </location>
</feature>
<comment type="caution">
    <text evidence="12">The sequence shown here is derived from an EMBL/GenBank/DDBJ whole genome shotgun (WGS) entry which is preliminary data.</text>
</comment>
<dbReference type="InterPro" id="IPR037019">
    <property type="entry name" value="Glyco_hydro_7_sf"/>
</dbReference>
<evidence type="ECO:0000256" key="7">
    <source>
        <dbReference type="ARBA" id="ARBA00023295"/>
    </source>
</evidence>
<evidence type="ECO:0000256" key="6">
    <source>
        <dbReference type="ARBA" id="ARBA00023277"/>
    </source>
</evidence>
<dbReference type="EC" id="3.2.1.-" evidence="9"/>
<evidence type="ECO:0000256" key="11">
    <source>
        <dbReference type="SAM" id="SignalP"/>
    </source>
</evidence>
<evidence type="ECO:0000256" key="10">
    <source>
        <dbReference type="SAM" id="MobiDB-lite"/>
    </source>
</evidence>
<dbReference type="InterPro" id="IPR013320">
    <property type="entry name" value="ConA-like_dom_sf"/>
</dbReference>
<dbReference type="OrthoDB" id="4563100at2759"/>
<evidence type="ECO:0000256" key="5">
    <source>
        <dbReference type="ARBA" id="ARBA00023001"/>
    </source>
</evidence>
<sequence length="546" mass="61236">MHRSGIPFVALLAALADAQWAGNNIAETHPPLSWKQCASDGQCDAVRGEVVLDSNWRWLHQVNSFRNCFTGQEWNDDVCSWQSPDSCQCALEGVDYANVNGITSSGNALTLRYATESQFGTARNSRVYLMETPDLYKTFTLADNEIAFDVDLSAVGCGLNSKLFFVAMDADGGKAVYPTNRAGAKYGTGYCDATCTQEQRYPNYEGWEPSPTDPVGGIGRYGACCSEIDVWNSNAHSYSMSTKVCQADGYHRCEDLHCGRFSDRLVRCSADGCDYSPYRLGLTDFYGEGKTVDTTQPFTVVTRFTDEETTQFFVQNGQKIETPAPATPGLSNVSGLNEDYCQNTANAFGISRDIFHEVGGFQRHKAALHQPLVLALAITDDHWAWNTWLDAVYPPMEEGTPGATRGPCPWTDNNPSVDQDKWENAKVEFANIRFGPIGSTVNVFKMVPWNAIIRALWYFSPVIRKQYTRMMEDPRVYSALHRANERLQDIEHGRTTEREMRPGEATRDPTLPEHRVKRFSKHFFEELGNQFRGNPTKDDDPRPPKR</sequence>
<dbReference type="Proteomes" id="UP000813385">
    <property type="component" value="Unassembled WGS sequence"/>
</dbReference>
<feature type="compositionally biased region" description="Basic and acidic residues" evidence="10">
    <location>
        <begin position="535"/>
        <end position="546"/>
    </location>
</feature>
<feature type="region of interest" description="Disordered" evidence="10">
    <location>
        <begin position="524"/>
        <end position="546"/>
    </location>
</feature>
<name>A0A8K0TDX1_9PEZI</name>
<dbReference type="Pfam" id="PF00840">
    <property type="entry name" value="Glyco_hydro_7"/>
    <property type="match status" value="1"/>
</dbReference>
<feature type="region of interest" description="Disordered" evidence="10">
    <location>
        <begin position="490"/>
        <end position="512"/>
    </location>
</feature>
<dbReference type="EMBL" id="JAGPXD010000003">
    <property type="protein sequence ID" value="KAH7361745.1"/>
    <property type="molecule type" value="Genomic_DNA"/>
</dbReference>
<dbReference type="PANTHER" id="PTHR33753:SF2">
    <property type="entry name" value="GLYCOSIDE HYDROLASE FAMILY 7 PROTEIN"/>
    <property type="match status" value="1"/>
</dbReference>
<dbReference type="GO" id="GO:0016162">
    <property type="term" value="F:cellulose 1,4-beta-cellobiosidase activity"/>
    <property type="evidence" value="ECO:0007669"/>
    <property type="project" value="UniProtKB-EC"/>
</dbReference>
<organism evidence="12 13">
    <name type="scientific">Plectosphaerella cucumerina</name>
    <dbReference type="NCBI Taxonomy" id="40658"/>
    <lineage>
        <taxon>Eukaryota</taxon>
        <taxon>Fungi</taxon>
        <taxon>Dikarya</taxon>
        <taxon>Ascomycota</taxon>
        <taxon>Pezizomycotina</taxon>
        <taxon>Sordariomycetes</taxon>
        <taxon>Hypocreomycetidae</taxon>
        <taxon>Glomerellales</taxon>
        <taxon>Plectosphaerellaceae</taxon>
        <taxon>Plectosphaerella</taxon>
    </lineage>
</organism>
<evidence type="ECO:0000256" key="3">
    <source>
        <dbReference type="ARBA" id="ARBA00022729"/>
    </source>
</evidence>
<keyword evidence="8 9" id="KW-0624">Polysaccharide degradation</keyword>
<keyword evidence="3 11" id="KW-0732">Signal</keyword>
<evidence type="ECO:0000313" key="12">
    <source>
        <dbReference type="EMBL" id="KAH7361745.1"/>
    </source>
</evidence>
<dbReference type="AlphaFoldDB" id="A0A8K0TDX1"/>
<gene>
    <name evidence="12" type="ORF">B0T11DRAFT_327896</name>
</gene>
<dbReference type="PANTHER" id="PTHR33753">
    <property type="entry name" value="1,4-BETA-D-GLUCAN CELLOBIOHYDROLASE B"/>
    <property type="match status" value="1"/>
</dbReference>